<comment type="caution">
    <text evidence="4">The sequence shown here is derived from an EMBL/GenBank/DDBJ whole genome shotgun (WGS) entry which is preliminary data.</text>
</comment>
<sequence length="320" mass="33426">MLPLPLLAAAALALPPTRIAVTGATGRLGRQAVRTLLEQGYAVRVLLRRTPSPRDPPSLAPSAPPSAVAAWLAAAPEVEVVHGDVTDPACLVTLLDGCDACLALHGARRMRRLRDLWADPTAEAAHSAQVNWRAVAHLLAAARASGRCRRIVRVTGKGESPWSVPSILINALGSMAKAYNYEGEQLLRAAKGEVEYTIIRPGVMAAADAPPPKSLALADDGGELRVSAIPYGAVARLCVDVLRTPGAACATLTAMTVPSGEGEDSWAPLLAKVRPDRRQFRADLLQEHQRAVRVAAVVGGAVLALLLAAVGALIARLVGA</sequence>
<dbReference type="PANTHER" id="PTHR15020">
    <property type="entry name" value="FLAVIN REDUCTASE-RELATED"/>
    <property type="match status" value="1"/>
</dbReference>
<dbReference type="Pfam" id="PF13460">
    <property type="entry name" value="NAD_binding_10"/>
    <property type="match status" value="1"/>
</dbReference>
<feature type="chain" id="PRO_5044217539" description="NAD(P)-binding domain-containing protein" evidence="2">
    <location>
        <begin position="20"/>
        <end position="320"/>
    </location>
</feature>
<keyword evidence="1" id="KW-1133">Transmembrane helix</keyword>
<evidence type="ECO:0000259" key="3">
    <source>
        <dbReference type="Pfam" id="PF13460"/>
    </source>
</evidence>
<feature type="transmembrane region" description="Helical" evidence="1">
    <location>
        <begin position="294"/>
        <end position="318"/>
    </location>
</feature>
<proteinExistence type="predicted"/>
<protein>
    <recommendedName>
        <fullName evidence="3">NAD(P)-binding domain-containing protein</fullName>
    </recommendedName>
</protein>
<evidence type="ECO:0000256" key="2">
    <source>
        <dbReference type="SAM" id="SignalP"/>
    </source>
</evidence>
<keyword evidence="5" id="KW-1185">Reference proteome</keyword>
<reference evidence="4 5" key="1">
    <citation type="journal article" date="2024" name="Science">
        <title>Giant polyketide synthase enzymes in the biosynthesis of giant marine polyether toxins.</title>
        <authorList>
            <person name="Fallon T.R."/>
            <person name="Shende V.V."/>
            <person name="Wierzbicki I.H."/>
            <person name="Pendleton A.L."/>
            <person name="Watervoot N.F."/>
            <person name="Auber R.P."/>
            <person name="Gonzalez D.J."/>
            <person name="Wisecaver J.H."/>
            <person name="Moore B.S."/>
        </authorList>
    </citation>
    <scope>NUCLEOTIDE SEQUENCE [LARGE SCALE GENOMIC DNA]</scope>
    <source>
        <strain evidence="4 5">12B1</strain>
    </source>
</reference>
<keyword evidence="1" id="KW-0472">Membrane</keyword>
<evidence type="ECO:0000256" key="1">
    <source>
        <dbReference type="SAM" id="Phobius"/>
    </source>
</evidence>
<name>A0AB34IR53_PRYPA</name>
<evidence type="ECO:0000313" key="4">
    <source>
        <dbReference type="EMBL" id="KAL1504961.1"/>
    </source>
</evidence>
<dbReference type="Proteomes" id="UP001515480">
    <property type="component" value="Unassembled WGS sequence"/>
</dbReference>
<feature type="domain" description="NAD(P)-binding" evidence="3">
    <location>
        <begin position="23"/>
        <end position="245"/>
    </location>
</feature>
<dbReference type="AlphaFoldDB" id="A0AB34IR53"/>
<organism evidence="4 5">
    <name type="scientific">Prymnesium parvum</name>
    <name type="common">Toxic golden alga</name>
    <dbReference type="NCBI Taxonomy" id="97485"/>
    <lineage>
        <taxon>Eukaryota</taxon>
        <taxon>Haptista</taxon>
        <taxon>Haptophyta</taxon>
        <taxon>Prymnesiophyceae</taxon>
        <taxon>Prymnesiales</taxon>
        <taxon>Prymnesiaceae</taxon>
        <taxon>Prymnesium</taxon>
    </lineage>
</organism>
<dbReference type="InterPro" id="IPR036291">
    <property type="entry name" value="NAD(P)-bd_dom_sf"/>
</dbReference>
<dbReference type="SUPFAM" id="SSF51735">
    <property type="entry name" value="NAD(P)-binding Rossmann-fold domains"/>
    <property type="match status" value="1"/>
</dbReference>
<keyword evidence="1" id="KW-0812">Transmembrane</keyword>
<evidence type="ECO:0000313" key="5">
    <source>
        <dbReference type="Proteomes" id="UP001515480"/>
    </source>
</evidence>
<gene>
    <name evidence="4" type="ORF">AB1Y20_008728</name>
</gene>
<accession>A0AB34IR53</accession>
<dbReference type="EMBL" id="JBGBPQ010000019">
    <property type="protein sequence ID" value="KAL1504961.1"/>
    <property type="molecule type" value="Genomic_DNA"/>
</dbReference>
<dbReference type="Gene3D" id="3.40.50.720">
    <property type="entry name" value="NAD(P)-binding Rossmann-like Domain"/>
    <property type="match status" value="1"/>
</dbReference>
<dbReference type="PANTHER" id="PTHR15020:SF11">
    <property type="entry name" value="OS06G0360300 PROTEIN"/>
    <property type="match status" value="1"/>
</dbReference>
<dbReference type="InterPro" id="IPR016040">
    <property type="entry name" value="NAD(P)-bd_dom"/>
</dbReference>
<feature type="signal peptide" evidence="2">
    <location>
        <begin position="1"/>
        <end position="19"/>
    </location>
</feature>
<keyword evidence="2" id="KW-0732">Signal</keyword>